<sequence length="263" mass="30728">DGNGKKLHETAADGSYTIIITKISSGEDHHTWRDGRGNKHRMYYLMTNEFITPKITDVHTPNDIEAMKKQEKRDRNREDHTPSTTTAHWTIRHTAPKHFFPKTDRNQLKSDEAARSFKDALNSTTLPAWNMNCDEHHAIHYVAHQDRSNLYHQYFFDTAKQMIRNTRKCIVKLFDRDYDYFVEEQAHFAMEAKHNGDSFTEWKYTTKLLIFGGRKRQKKRAYPLMVTSDGSAVISTVRKAEEATKHFGDNEAAKFMTQQEVID</sequence>
<reference evidence="1" key="1">
    <citation type="submission" date="2023-10" db="EMBL/GenBank/DDBJ databases">
        <authorList>
            <person name="Chen Y."/>
            <person name="Shah S."/>
            <person name="Dougan E. K."/>
            <person name="Thang M."/>
            <person name="Chan C."/>
        </authorList>
    </citation>
    <scope>NUCLEOTIDE SEQUENCE [LARGE SCALE GENOMIC DNA]</scope>
</reference>
<feature type="non-terminal residue" evidence="1">
    <location>
        <position position="1"/>
    </location>
</feature>
<keyword evidence="2" id="KW-1185">Reference proteome</keyword>
<dbReference type="Proteomes" id="UP001189429">
    <property type="component" value="Unassembled WGS sequence"/>
</dbReference>
<gene>
    <name evidence="1" type="ORF">PCOR1329_LOCUS54003</name>
</gene>
<accession>A0ABN9V2H6</accession>
<name>A0ABN9V2H6_9DINO</name>
<evidence type="ECO:0000313" key="1">
    <source>
        <dbReference type="EMBL" id="CAK0866963.1"/>
    </source>
</evidence>
<protein>
    <submittedName>
        <fullName evidence="1">Uncharacterized protein</fullName>
    </submittedName>
</protein>
<organism evidence="1 2">
    <name type="scientific">Prorocentrum cordatum</name>
    <dbReference type="NCBI Taxonomy" id="2364126"/>
    <lineage>
        <taxon>Eukaryota</taxon>
        <taxon>Sar</taxon>
        <taxon>Alveolata</taxon>
        <taxon>Dinophyceae</taxon>
        <taxon>Prorocentrales</taxon>
        <taxon>Prorocentraceae</taxon>
        <taxon>Prorocentrum</taxon>
    </lineage>
</organism>
<comment type="caution">
    <text evidence="1">The sequence shown here is derived from an EMBL/GenBank/DDBJ whole genome shotgun (WGS) entry which is preliminary data.</text>
</comment>
<dbReference type="EMBL" id="CAUYUJ010016593">
    <property type="protein sequence ID" value="CAK0866963.1"/>
    <property type="molecule type" value="Genomic_DNA"/>
</dbReference>
<proteinExistence type="predicted"/>
<evidence type="ECO:0000313" key="2">
    <source>
        <dbReference type="Proteomes" id="UP001189429"/>
    </source>
</evidence>